<dbReference type="EMBL" id="CP141615">
    <property type="protein sequence ID" value="WRP18778.1"/>
    <property type="molecule type" value="Genomic_DNA"/>
</dbReference>
<proteinExistence type="inferred from homology"/>
<dbReference type="PANTHER" id="PTHR34217:SF1">
    <property type="entry name" value="CARBOXYPEPTIDASE 1"/>
    <property type="match status" value="1"/>
</dbReference>
<dbReference type="EC" id="3.4.-.-" evidence="9"/>
<keyword evidence="3 6" id="KW-0378">Hydrolase</keyword>
<feature type="domain" description="Oligopeptidase F N-terminal" evidence="8">
    <location>
        <begin position="119"/>
        <end position="185"/>
    </location>
</feature>
<name>A0ABZ1C450_9FIRM</name>
<dbReference type="Pfam" id="PF08439">
    <property type="entry name" value="Peptidase_M3_N"/>
    <property type="match status" value="1"/>
</dbReference>
<dbReference type="Gene3D" id="1.20.140.70">
    <property type="entry name" value="Oligopeptidase f, N-terminal domain"/>
    <property type="match status" value="1"/>
</dbReference>
<comment type="cofactor">
    <cofactor evidence="6">
        <name>Zn(2+)</name>
        <dbReference type="ChEBI" id="CHEBI:29105"/>
    </cofactor>
    <text evidence="6">Binds 1 zinc ion.</text>
</comment>
<dbReference type="Pfam" id="PF01432">
    <property type="entry name" value="Peptidase_M3"/>
    <property type="match status" value="1"/>
</dbReference>
<evidence type="ECO:0000259" key="8">
    <source>
        <dbReference type="Pfam" id="PF08439"/>
    </source>
</evidence>
<dbReference type="RefSeq" id="WP_324718050.1">
    <property type="nucleotide sequence ID" value="NZ_CP141615.1"/>
</dbReference>
<dbReference type="InterPro" id="IPR001567">
    <property type="entry name" value="Pept_M3A_M3B_dom"/>
</dbReference>
<dbReference type="InterPro" id="IPR001333">
    <property type="entry name" value="Peptidase_M32_Taq"/>
</dbReference>
<dbReference type="Proteomes" id="UP001332192">
    <property type="component" value="Chromosome"/>
</dbReference>
<protein>
    <submittedName>
        <fullName evidence="9">M3 family oligoendopeptidase</fullName>
        <ecNumber evidence="9">3.4.-.-</ecNumber>
    </submittedName>
</protein>
<evidence type="ECO:0000313" key="10">
    <source>
        <dbReference type="Proteomes" id="UP001332192"/>
    </source>
</evidence>
<evidence type="ECO:0000259" key="7">
    <source>
        <dbReference type="Pfam" id="PF01432"/>
    </source>
</evidence>
<evidence type="ECO:0000256" key="1">
    <source>
        <dbReference type="ARBA" id="ARBA00022670"/>
    </source>
</evidence>
<evidence type="ECO:0000256" key="4">
    <source>
        <dbReference type="ARBA" id="ARBA00022833"/>
    </source>
</evidence>
<feature type="domain" description="Peptidase M3A/M3B catalytic" evidence="7">
    <location>
        <begin position="340"/>
        <end position="540"/>
    </location>
</feature>
<dbReference type="CDD" id="cd09607">
    <property type="entry name" value="M3B_PepF"/>
    <property type="match status" value="1"/>
</dbReference>
<dbReference type="PANTHER" id="PTHR34217">
    <property type="entry name" value="METAL-DEPENDENT CARBOXYPEPTIDASE"/>
    <property type="match status" value="1"/>
</dbReference>
<dbReference type="InterPro" id="IPR013647">
    <property type="entry name" value="OligopepF_N_dom"/>
</dbReference>
<dbReference type="InterPro" id="IPR042088">
    <property type="entry name" value="OligoPept_F_C"/>
</dbReference>
<sequence>MTGTPAHSTIRWDLDAIFPGASASPTFHEFLAALQRDVAELGRRVDGMEVPSGPEAFGPWRELVAALQDIVERVEEADAFVACLTAQDVADEQARILEGRVHQVAATLQAAEARLDPKLLAIPDPTWRALLADPPLDAVAFPLGERRELARAKLPPDQEALACDLAVDGYHAWGRLYDLVEGRMRIPVEQDGQTEYLSVPQAANRLESPSRPVREAVFARWEQAWAAEAPLLAAILNHLAGFRLSLYRRRGWHDVLYEPLRRNRLSRATLDAMWEAVETAAARLEPYLRRKSRLLGVDAPAWHDVSAPLAVHERRWGFDEAAAFVTEQFESFSPDMARLARRAFEGRWIEAEDRPGKRAGGFCTSFPIARQSRIFMTFAGMPANVETLAHELGHAFHHSVVEDLPPLVQHYPMSLAETASTFAELVVSEGAIRQAESPHERIALLDRRLSAATDYLMNIRARFLFETAFYREREQGQVSVARLNALMEQAQKEAYRHALSSYHPHFWASKLHFYLTGHPFYNFPYTFGFLFSHGVYARARSDAASLAFSAWMRRPGTT</sequence>
<dbReference type="SUPFAM" id="SSF55486">
    <property type="entry name" value="Metalloproteases ('zincins'), catalytic domain"/>
    <property type="match status" value="1"/>
</dbReference>
<keyword evidence="1 6" id="KW-0645">Protease</keyword>
<gene>
    <name evidence="9" type="ORF">U7230_07245</name>
</gene>
<organism evidence="9 10">
    <name type="scientific">Carboxydichorda subterranea</name>
    <dbReference type="NCBI Taxonomy" id="3109565"/>
    <lineage>
        <taxon>Bacteria</taxon>
        <taxon>Bacillati</taxon>
        <taxon>Bacillota</taxon>
        <taxon>Limnochordia</taxon>
        <taxon>Limnochordales</taxon>
        <taxon>Geochordaceae</taxon>
        <taxon>Carboxydichorda</taxon>
    </lineage>
</organism>
<evidence type="ECO:0000256" key="5">
    <source>
        <dbReference type="ARBA" id="ARBA00023049"/>
    </source>
</evidence>
<comment type="similarity">
    <text evidence="6">Belongs to the peptidase M3 family.</text>
</comment>
<dbReference type="Gene3D" id="1.10.1370.20">
    <property type="entry name" value="Oligoendopeptidase f, C-terminal domain"/>
    <property type="match status" value="1"/>
</dbReference>
<keyword evidence="2 6" id="KW-0479">Metal-binding</keyword>
<dbReference type="InterPro" id="IPR034006">
    <property type="entry name" value="M3B_PepF_2"/>
</dbReference>
<evidence type="ECO:0000256" key="3">
    <source>
        <dbReference type="ARBA" id="ARBA00022801"/>
    </source>
</evidence>
<accession>A0ABZ1C450</accession>
<keyword evidence="4 6" id="KW-0862">Zinc</keyword>
<keyword evidence="10" id="KW-1185">Reference proteome</keyword>
<evidence type="ECO:0000256" key="6">
    <source>
        <dbReference type="RuleBase" id="RU003435"/>
    </source>
</evidence>
<evidence type="ECO:0000256" key="2">
    <source>
        <dbReference type="ARBA" id="ARBA00022723"/>
    </source>
</evidence>
<keyword evidence="5 6" id="KW-0482">Metalloprotease</keyword>
<evidence type="ECO:0000313" key="9">
    <source>
        <dbReference type="EMBL" id="WRP18778.1"/>
    </source>
</evidence>
<reference evidence="9 10" key="1">
    <citation type="journal article" date="2024" name="Front. Microbiol.">
        <title>Novel thermophilic genera Geochorda gen. nov. and Carboxydochorda gen. nov. from the deep terrestrial subsurface reveal the ecophysiological diversity in the class Limnochordia.</title>
        <authorList>
            <person name="Karnachuk O.V."/>
            <person name="Lukina A.P."/>
            <person name="Avakyan M.R."/>
            <person name="Kadnikov V.V."/>
            <person name="Begmatov S."/>
            <person name="Beletsky A.V."/>
            <person name="Vlasova K.G."/>
            <person name="Novikov A.A."/>
            <person name="Shcherbakova V.A."/>
            <person name="Mardanov A.V."/>
            <person name="Ravin N.V."/>
        </authorList>
    </citation>
    <scope>NUCLEOTIDE SEQUENCE [LARGE SCALE GENOMIC DNA]</scope>
    <source>
        <strain evidence="9 10">L945</strain>
    </source>
</reference>
<dbReference type="GO" id="GO:0016787">
    <property type="term" value="F:hydrolase activity"/>
    <property type="evidence" value="ECO:0007669"/>
    <property type="project" value="UniProtKB-KW"/>
</dbReference>